<evidence type="ECO:0000313" key="2">
    <source>
        <dbReference type="EMBL" id="KAG5847466.1"/>
    </source>
</evidence>
<keyword evidence="1" id="KW-0812">Transmembrane</keyword>
<name>A0A9D3RZW0_ANGAN</name>
<keyword evidence="1" id="KW-1133">Transmembrane helix</keyword>
<comment type="caution">
    <text evidence="2">The sequence shown here is derived from an EMBL/GenBank/DDBJ whole genome shotgun (WGS) entry which is preliminary data.</text>
</comment>
<keyword evidence="3" id="KW-1185">Reference proteome</keyword>
<evidence type="ECO:0000256" key="1">
    <source>
        <dbReference type="SAM" id="Phobius"/>
    </source>
</evidence>
<keyword evidence="1" id="KW-0472">Membrane</keyword>
<dbReference type="AlphaFoldDB" id="A0A9D3RZW0"/>
<feature type="transmembrane region" description="Helical" evidence="1">
    <location>
        <begin position="20"/>
        <end position="37"/>
    </location>
</feature>
<gene>
    <name evidence="2" type="ORF">ANANG_G00126360</name>
</gene>
<protein>
    <submittedName>
        <fullName evidence="2">Uncharacterized protein</fullName>
    </submittedName>
</protein>
<sequence>MALGEVWARVKNVCKQNGLLILSVLAVIIGCLLGFFLRARHLSEQVSVQPASPPSPSCGAVLSEWQLSNAPPFLAASPTSCFFDFALDGGMAAVERVSVVERH</sequence>
<accession>A0A9D3RZW0</accession>
<dbReference type="EMBL" id="JAFIRN010000006">
    <property type="protein sequence ID" value="KAG5847466.1"/>
    <property type="molecule type" value="Genomic_DNA"/>
</dbReference>
<proteinExistence type="predicted"/>
<organism evidence="2 3">
    <name type="scientific">Anguilla anguilla</name>
    <name type="common">European freshwater eel</name>
    <name type="synonym">Muraena anguilla</name>
    <dbReference type="NCBI Taxonomy" id="7936"/>
    <lineage>
        <taxon>Eukaryota</taxon>
        <taxon>Metazoa</taxon>
        <taxon>Chordata</taxon>
        <taxon>Craniata</taxon>
        <taxon>Vertebrata</taxon>
        <taxon>Euteleostomi</taxon>
        <taxon>Actinopterygii</taxon>
        <taxon>Neopterygii</taxon>
        <taxon>Teleostei</taxon>
        <taxon>Anguilliformes</taxon>
        <taxon>Anguillidae</taxon>
        <taxon>Anguilla</taxon>
    </lineage>
</organism>
<evidence type="ECO:0000313" key="3">
    <source>
        <dbReference type="Proteomes" id="UP001044222"/>
    </source>
</evidence>
<reference evidence="2" key="1">
    <citation type="submission" date="2021-01" db="EMBL/GenBank/DDBJ databases">
        <title>A chromosome-scale assembly of European eel, Anguilla anguilla.</title>
        <authorList>
            <person name="Henkel C."/>
            <person name="Jong-Raadsen S.A."/>
            <person name="Dufour S."/>
            <person name="Weltzien F.-A."/>
            <person name="Palstra A.P."/>
            <person name="Pelster B."/>
            <person name="Spaink H.P."/>
            <person name="Van Den Thillart G.E."/>
            <person name="Jansen H."/>
            <person name="Zahm M."/>
            <person name="Klopp C."/>
            <person name="Cedric C."/>
            <person name="Louis A."/>
            <person name="Berthelot C."/>
            <person name="Parey E."/>
            <person name="Roest Crollius H."/>
            <person name="Montfort J."/>
            <person name="Robinson-Rechavi M."/>
            <person name="Bucao C."/>
            <person name="Bouchez O."/>
            <person name="Gislard M."/>
            <person name="Lluch J."/>
            <person name="Milhes M."/>
            <person name="Lampietro C."/>
            <person name="Lopez Roques C."/>
            <person name="Donnadieu C."/>
            <person name="Braasch I."/>
            <person name="Desvignes T."/>
            <person name="Postlethwait J."/>
            <person name="Bobe J."/>
            <person name="Guiguen Y."/>
            <person name="Dirks R."/>
        </authorList>
    </citation>
    <scope>NUCLEOTIDE SEQUENCE</scope>
    <source>
        <strain evidence="2">Tag_6206</strain>
        <tissue evidence="2">Liver</tissue>
    </source>
</reference>
<dbReference type="Proteomes" id="UP001044222">
    <property type="component" value="Chromosome 6"/>
</dbReference>